<feature type="domain" description="FAD-binding" evidence="1">
    <location>
        <begin position="2"/>
        <end position="178"/>
    </location>
</feature>
<dbReference type="PANTHER" id="PTHR42685:SF22">
    <property type="entry name" value="CONDITIONED MEDIUM FACTOR RECEPTOR 1"/>
    <property type="match status" value="1"/>
</dbReference>
<dbReference type="InterPro" id="IPR036188">
    <property type="entry name" value="FAD/NAD-bd_sf"/>
</dbReference>
<dbReference type="Proteomes" id="UP000622245">
    <property type="component" value="Unassembled WGS sequence"/>
</dbReference>
<dbReference type="InterPro" id="IPR050407">
    <property type="entry name" value="Geranylgeranyl_reductase"/>
</dbReference>
<dbReference type="PRINTS" id="PR00420">
    <property type="entry name" value="RNGMNOXGNASE"/>
</dbReference>
<sequence>MYDVIVVGARCAGSPTAMLLAREGFKVLLLDRAAFPSDSPVSTHLVHPPGIRRLRDWGLLDELHASGCPPIREYGLKTGSVDLMAPLPPDEDVDLAYAPRRVVLDQILVNAAVQAGAELRENVSVQELVTDQHGTVIGVRGQARDGGPFTEHARLVIGADGTRSKVARLVDAPIYNTRPALLSSWWTYWDGLPVDNVPTWRDNHRYAFAWPTNDGLTLVGVAWRTDVFKRLAGDPSASYFSALGEVAPEFVERVRASTQAERWLTGSVPNFFRRSSGPGWALVGDASYSRDPCTASGITEAFRGAEYLAEAVRDGLSGRRQLAEALVAYERRRNTTSLPYYEYTCDFAALRPYPADVVAIIEAATRSPKHASDLVGLFGQTASPVDFFGSANMRELLADSARGPAEPWRLSVLRWMLARRLDPLTNRLIANRLGELGPFLKTVWGSGRLPEASLTPPG</sequence>
<name>A0ABS1YEQ0_9ACTN</name>
<accession>A0ABS1YEQ0</accession>
<organism evidence="2 3">
    <name type="scientific">Micromonospora tarensis</name>
    <dbReference type="NCBI Taxonomy" id="2806100"/>
    <lineage>
        <taxon>Bacteria</taxon>
        <taxon>Bacillati</taxon>
        <taxon>Actinomycetota</taxon>
        <taxon>Actinomycetes</taxon>
        <taxon>Micromonosporales</taxon>
        <taxon>Micromonosporaceae</taxon>
        <taxon>Micromonospora</taxon>
    </lineage>
</organism>
<protein>
    <submittedName>
        <fullName evidence="2">NAD(P)/FAD-dependent oxidoreductase</fullName>
    </submittedName>
</protein>
<evidence type="ECO:0000259" key="1">
    <source>
        <dbReference type="Pfam" id="PF01494"/>
    </source>
</evidence>
<reference evidence="2 3" key="1">
    <citation type="submission" date="2021-01" db="EMBL/GenBank/DDBJ databases">
        <title>Draft genome sequence of Micromonospora sp. strain STR1s_6.</title>
        <authorList>
            <person name="Karlyshev A."/>
            <person name="Jawad R."/>
        </authorList>
    </citation>
    <scope>NUCLEOTIDE SEQUENCE [LARGE SCALE GENOMIC DNA]</scope>
    <source>
        <strain evidence="2 3">STR1S-6</strain>
    </source>
</reference>
<evidence type="ECO:0000313" key="3">
    <source>
        <dbReference type="Proteomes" id="UP000622245"/>
    </source>
</evidence>
<gene>
    <name evidence="2" type="ORF">JM949_10855</name>
</gene>
<dbReference type="Pfam" id="PF01494">
    <property type="entry name" value="FAD_binding_3"/>
    <property type="match status" value="1"/>
</dbReference>
<dbReference type="SUPFAM" id="SSF51905">
    <property type="entry name" value="FAD/NAD(P)-binding domain"/>
    <property type="match status" value="1"/>
</dbReference>
<dbReference type="RefSeq" id="WP_203148282.1">
    <property type="nucleotide sequence ID" value="NZ_JAEVHL010000037.1"/>
</dbReference>
<dbReference type="Gene3D" id="3.50.50.60">
    <property type="entry name" value="FAD/NAD(P)-binding domain"/>
    <property type="match status" value="1"/>
</dbReference>
<dbReference type="PANTHER" id="PTHR42685">
    <property type="entry name" value="GERANYLGERANYL DIPHOSPHATE REDUCTASE"/>
    <property type="match status" value="1"/>
</dbReference>
<comment type="caution">
    <text evidence="2">The sequence shown here is derived from an EMBL/GenBank/DDBJ whole genome shotgun (WGS) entry which is preliminary data.</text>
</comment>
<dbReference type="InterPro" id="IPR002938">
    <property type="entry name" value="FAD-bd"/>
</dbReference>
<proteinExistence type="predicted"/>
<dbReference type="EMBL" id="JAEVHL010000037">
    <property type="protein sequence ID" value="MBM0275899.1"/>
    <property type="molecule type" value="Genomic_DNA"/>
</dbReference>
<keyword evidence="3" id="KW-1185">Reference proteome</keyword>
<evidence type="ECO:0000313" key="2">
    <source>
        <dbReference type="EMBL" id="MBM0275899.1"/>
    </source>
</evidence>